<gene>
    <name evidence="8" type="ORF">KY084_04745</name>
</gene>
<feature type="domain" description="Thioredoxin-like fold" evidence="7">
    <location>
        <begin position="55"/>
        <end position="239"/>
    </location>
</feature>
<name>A0ABS6XJ10_9SPHN</name>
<dbReference type="InterPro" id="IPR012336">
    <property type="entry name" value="Thioredoxin-like_fold"/>
</dbReference>
<dbReference type="PROSITE" id="PS51257">
    <property type="entry name" value="PROKAR_LIPOPROTEIN"/>
    <property type="match status" value="1"/>
</dbReference>
<evidence type="ECO:0000256" key="1">
    <source>
        <dbReference type="ARBA" id="ARBA00005791"/>
    </source>
</evidence>
<dbReference type="Proteomes" id="UP001197214">
    <property type="component" value="Unassembled WGS sequence"/>
</dbReference>
<dbReference type="RefSeq" id="WP_219237286.1">
    <property type="nucleotide sequence ID" value="NZ_JAHWZX010000003.1"/>
</dbReference>
<feature type="chain" id="PRO_5045403818" evidence="6">
    <location>
        <begin position="23"/>
        <end position="245"/>
    </location>
</feature>
<feature type="signal peptide" evidence="6">
    <location>
        <begin position="1"/>
        <end position="22"/>
    </location>
</feature>
<comment type="caution">
    <text evidence="8">The sequence shown here is derived from an EMBL/GenBank/DDBJ whole genome shotgun (WGS) entry which is preliminary data.</text>
</comment>
<comment type="similarity">
    <text evidence="1">Belongs to the thioredoxin family. DsbA subfamily.</text>
</comment>
<accession>A0ABS6XJ10</accession>
<proteinExistence type="inferred from homology"/>
<dbReference type="PANTHER" id="PTHR13887:SF14">
    <property type="entry name" value="DISULFIDE BOND FORMATION PROTEIN D"/>
    <property type="match status" value="1"/>
</dbReference>
<evidence type="ECO:0000259" key="7">
    <source>
        <dbReference type="Pfam" id="PF13462"/>
    </source>
</evidence>
<evidence type="ECO:0000256" key="3">
    <source>
        <dbReference type="ARBA" id="ARBA00023002"/>
    </source>
</evidence>
<keyword evidence="5" id="KW-0676">Redox-active center</keyword>
<keyword evidence="4" id="KW-1015">Disulfide bond</keyword>
<evidence type="ECO:0000256" key="4">
    <source>
        <dbReference type="ARBA" id="ARBA00023157"/>
    </source>
</evidence>
<protein>
    <submittedName>
        <fullName evidence="8">DsbA family protein</fullName>
    </submittedName>
</protein>
<evidence type="ECO:0000313" key="8">
    <source>
        <dbReference type="EMBL" id="MBW4330182.1"/>
    </source>
</evidence>
<keyword evidence="3" id="KW-0560">Oxidoreductase</keyword>
<keyword evidence="2 6" id="KW-0732">Signal</keyword>
<evidence type="ECO:0000313" key="9">
    <source>
        <dbReference type="Proteomes" id="UP001197214"/>
    </source>
</evidence>
<organism evidence="8 9">
    <name type="scientific">Stakelama flava</name>
    <dbReference type="NCBI Taxonomy" id="2860338"/>
    <lineage>
        <taxon>Bacteria</taxon>
        <taxon>Pseudomonadati</taxon>
        <taxon>Pseudomonadota</taxon>
        <taxon>Alphaproteobacteria</taxon>
        <taxon>Sphingomonadales</taxon>
        <taxon>Sphingomonadaceae</taxon>
        <taxon>Stakelama</taxon>
    </lineage>
</organism>
<keyword evidence="9" id="KW-1185">Reference proteome</keyword>
<dbReference type="Pfam" id="PF13462">
    <property type="entry name" value="Thioredoxin_4"/>
    <property type="match status" value="1"/>
</dbReference>
<reference evidence="8 9" key="1">
    <citation type="submission" date="2021-07" db="EMBL/GenBank/DDBJ databases">
        <title>Stakelama flava sp. nov., a novel endophytic bacterium isolated from branch of Kandelia candel.</title>
        <authorList>
            <person name="Tuo L."/>
        </authorList>
    </citation>
    <scope>NUCLEOTIDE SEQUENCE [LARGE SCALE GENOMIC DNA]</scope>
    <source>
        <strain evidence="8 9">CBK3Z-3</strain>
    </source>
</reference>
<evidence type="ECO:0000256" key="5">
    <source>
        <dbReference type="ARBA" id="ARBA00023284"/>
    </source>
</evidence>
<evidence type="ECO:0000256" key="2">
    <source>
        <dbReference type="ARBA" id="ARBA00022729"/>
    </source>
</evidence>
<sequence>MRLWFLIAPLLALAACSGGGDAGNAAASTPASPVASATAPAGKQWRDVVAKTDLGHRMGNPDAPIKLVEYGSRMCPTCRKFEQDGFDPLIENYVNSGKVSFEFRDFLVHGALDLPTTILGECVDDDAFFPVLEQMFQAQPDFADKFTSMPDSAKQQMQTMEPTKIAVMLGEKMGVIDFMQKRGMTADKARACLTDQATIDRLSKEMQQAGQKGVSGTPSFFINGEQVDDAVTWSQLEPKLKAAGA</sequence>
<dbReference type="EMBL" id="JAHWZX010000003">
    <property type="protein sequence ID" value="MBW4330182.1"/>
    <property type="molecule type" value="Genomic_DNA"/>
</dbReference>
<evidence type="ECO:0000256" key="6">
    <source>
        <dbReference type="SAM" id="SignalP"/>
    </source>
</evidence>
<dbReference type="PANTHER" id="PTHR13887">
    <property type="entry name" value="GLUTATHIONE S-TRANSFERASE KAPPA"/>
    <property type="match status" value="1"/>
</dbReference>